<sequence>MKLSQSIYNHQAWAPFSEATDFTPEKAQLVLAFGERQVLENTPIYESLRERFPNASIIINSTSGEIHQDRVYDNSVVVTAVEFEKTIIRTCEIDIESHPESYAAGLQVAQALKAPDLAGIFIISDGGVVNGSDLINGLNQYLQHTVPITGGLAGDADRFERTLVGLDHDPVAGKVVGVGFYGDSLKIGHGSMAGWDAFGPERAVTHSEYNVLYQIGDKHALDLYKEYLGKYAKDLPGAALRFPLSMRTSPDAPPLVRTILTIDEEKKSMTFAGDMPEGALVRFMTANFDRLVDASAEAAQTSLTDFNFTPELVILISCVGRKLVLGERIDEEIEVARDVFGPAPTITGFYSYGEIAPMGVKEACELHNQTMTITVLAEL</sequence>
<keyword evidence="4" id="KW-1185">Reference proteome</keyword>
<evidence type="ECO:0000313" key="4">
    <source>
        <dbReference type="Proteomes" id="UP000181790"/>
    </source>
</evidence>
<dbReference type="SMART" id="SM00897">
    <property type="entry name" value="FIST"/>
    <property type="match status" value="1"/>
</dbReference>
<reference evidence="3 4" key="1">
    <citation type="submission" date="2016-10" db="EMBL/GenBank/DDBJ databases">
        <title>Arsenicibacter rosenii gen. nov., sp. nov., an efficient arsenic-methylating bacterium isolated from an arsenic-contaminated paddy soil.</title>
        <authorList>
            <person name="Huang K."/>
        </authorList>
    </citation>
    <scope>NUCLEOTIDE SEQUENCE [LARGE SCALE GENOMIC DNA]</scope>
    <source>
        <strain evidence="3 4">SM-1</strain>
    </source>
</reference>
<dbReference type="AlphaFoldDB" id="A0A1S2VGE7"/>
<dbReference type="EMBL" id="MORL01000009">
    <property type="protein sequence ID" value="OIN57831.1"/>
    <property type="molecule type" value="Genomic_DNA"/>
</dbReference>
<comment type="caution">
    <text evidence="3">The sequence shown here is derived from an EMBL/GenBank/DDBJ whole genome shotgun (WGS) entry which is preliminary data.</text>
</comment>
<feature type="domain" description="FIST C-domain" evidence="2">
    <location>
        <begin position="220"/>
        <end position="358"/>
    </location>
</feature>
<dbReference type="PANTHER" id="PTHR40252">
    <property type="entry name" value="BLR0328 PROTEIN"/>
    <property type="match status" value="1"/>
</dbReference>
<organism evidence="3 4">
    <name type="scientific">Arsenicibacter rosenii</name>
    <dbReference type="NCBI Taxonomy" id="1750698"/>
    <lineage>
        <taxon>Bacteria</taxon>
        <taxon>Pseudomonadati</taxon>
        <taxon>Bacteroidota</taxon>
        <taxon>Cytophagia</taxon>
        <taxon>Cytophagales</taxon>
        <taxon>Spirosomataceae</taxon>
        <taxon>Arsenicibacter</taxon>
    </lineage>
</organism>
<dbReference type="Pfam" id="PF10442">
    <property type="entry name" value="FIST_C"/>
    <property type="match status" value="1"/>
</dbReference>
<keyword evidence="3" id="KW-0418">Kinase</keyword>
<dbReference type="SMART" id="SM01204">
    <property type="entry name" value="FIST_C"/>
    <property type="match status" value="1"/>
</dbReference>
<keyword evidence="3" id="KW-0808">Transferase</keyword>
<proteinExistence type="predicted"/>
<feature type="domain" description="FIST" evidence="1">
    <location>
        <begin position="26"/>
        <end position="219"/>
    </location>
</feature>
<dbReference type="OrthoDB" id="9770435at2"/>
<gene>
    <name evidence="3" type="ORF">BLX24_17175</name>
</gene>
<evidence type="ECO:0000259" key="2">
    <source>
        <dbReference type="SMART" id="SM01204"/>
    </source>
</evidence>
<protein>
    <submittedName>
        <fullName evidence="3">Histidine kinase</fullName>
    </submittedName>
</protein>
<dbReference type="InterPro" id="IPR019494">
    <property type="entry name" value="FIST_C"/>
</dbReference>
<dbReference type="Pfam" id="PF08495">
    <property type="entry name" value="FIST"/>
    <property type="match status" value="1"/>
</dbReference>
<dbReference type="GO" id="GO:0016301">
    <property type="term" value="F:kinase activity"/>
    <property type="evidence" value="ECO:0007669"/>
    <property type="project" value="UniProtKB-KW"/>
</dbReference>
<dbReference type="InterPro" id="IPR013702">
    <property type="entry name" value="FIST_domain_N"/>
</dbReference>
<name>A0A1S2VGE7_9BACT</name>
<dbReference type="Proteomes" id="UP000181790">
    <property type="component" value="Unassembled WGS sequence"/>
</dbReference>
<evidence type="ECO:0000259" key="1">
    <source>
        <dbReference type="SMART" id="SM00897"/>
    </source>
</evidence>
<dbReference type="RefSeq" id="WP_071504419.1">
    <property type="nucleotide sequence ID" value="NZ_MORL01000009.1"/>
</dbReference>
<evidence type="ECO:0000313" key="3">
    <source>
        <dbReference type="EMBL" id="OIN57831.1"/>
    </source>
</evidence>
<accession>A0A1S2VGE7</accession>
<dbReference type="PANTHER" id="PTHR40252:SF2">
    <property type="entry name" value="BLR0328 PROTEIN"/>
    <property type="match status" value="1"/>
</dbReference>